<dbReference type="InterPro" id="IPR011527">
    <property type="entry name" value="ABC1_TM_dom"/>
</dbReference>
<dbReference type="SUPFAM" id="SSF52540">
    <property type="entry name" value="P-loop containing nucleoside triphosphate hydrolases"/>
    <property type="match status" value="2"/>
</dbReference>
<dbReference type="InterPro" id="IPR017871">
    <property type="entry name" value="ABC_transporter-like_CS"/>
</dbReference>
<evidence type="ECO:0000259" key="10">
    <source>
        <dbReference type="PROSITE" id="PS50929"/>
    </source>
</evidence>
<name>A0A0C3BI35_SERVB</name>
<dbReference type="Pfam" id="PF24357">
    <property type="entry name" value="TMD0_ABC"/>
    <property type="match status" value="1"/>
</dbReference>
<evidence type="ECO:0000256" key="3">
    <source>
        <dbReference type="ARBA" id="ARBA00022692"/>
    </source>
</evidence>
<evidence type="ECO:0000256" key="4">
    <source>
        <dbReference type="ARBA" id="ARBA00022741"/>
    </source>
</evidence>
<reference evidence="12" key="2">
    <citation type="submission" date="2015-01" db="EMBL/GenBank/DDBJ databases">
        <title>Evolutionary Origins and Diversification of the Mycorrhizal Mutualists.</title>
        <authorList>
            <consortium name="DOE Joint Genome Institute"/>
            <consortium name="Mycorrhizal Genomics Consortium"/>
            <person name="Kohler A."/>
            <person name="Kuo A."/>
            <person name="Nagy L.G."/>
            <person name="Floudas D."/>
            <person name="Copeland A."/>
            <person name="Barry K.W."/>
            <person name="Cichocki N."/>
            <person name="Veneault-Fourrey C."/>
            <person name="LaButti K."/>
            <person name="Lindquist E.A."/>
            <person name="Lipzen A."/>
            <person name="Lundell T."/>
            <person name="Morin E."/>
            <person name="Murat C."/>
            <person name="Riley R."/>
            <person name="Ohm R."/>
            <person name="Sun H."/>
            <person name="Tunlid A."/>
            <person name="Henrissat B."/>
            <person name="Grigoriev I.V."/>
            <person name="Hibbett D.S."/>
            <person name="Martin F."/>
        </authorList>
    </citation>
    <scope>NUCLEOTIDE SEQUENCE [LARGE SCALE GENOMIC DNA]</scope>
    <source>
        <strain evidence="12">MAFF 305830</strain>
    </source>
</reference>
<dbReference type="PANTHER" id="PTHR24223">
    <property type="entry name" value="ATP-BINDING CASSETTE SUB-FAMILY C"/>
    <property type="match status" value="1"/>
</dbReference>
<dbReference type="HOGENOM" id="CLU_000604_27_1_1"/>
<dbReference type="CDD" id="cd03250">
    <property type="entry name" value="ABCC_MRP_domain1"/>
    <property type="match status" value="1"/>
</dbReference>
<evidence type="ECO:0000256" key="2">
    <source>
        <dbReference type="ARBA" id="ARBA00022448"/>
    </source>
</evidence>
<sequence>MFAICGNDQTLNVASQCRDLDFTLKFEEIVLSILPDVIFIALACFKSYSLRRESIKVTKLWTPLFSAKFTFSLLVFAGAVATLGTHFTSDMANMTNATTPSFAIAILAVVVLLPTLFLEHTRSIIPSSIISFYCLIKPLFLATRLRTYVLLPIPAANPAFIALVINMAFLSILLLAEMTTKSSILRPPYSEYATEAKGSFLTRSLYLWLIPTMRKGPKSRFHLKDLDGIPGDLKAIDSRAPLLAALKRGNTQSSTYLLVATLRSFGGSFFAPVIPRLALLLATFAQPLLLKNTLVYMSTPEAPDSKGWAIFGGFICIYGSMVLSNALYREKLYAITVKYRGALVGAIYVKTLRLASHVSRPLGAGIGSNYMSVDVERIGLGVEEFHEIWAAVAALPLAFALLYSEANWAAFLPLVVVTIALGATSALAKQAGDKQTQWSQKTDERIKFMSSSINQLLSIKIFAYESYISRKADALRNIELRFLKKFFIVAMITATISNSLQMFTLFVVIGVYAAVWGQNGSGLLDASILKHISFCAHTHTYAGQSLPSLLAAYSSMKRLEKFFLFDEKIVPTIEQEGIPPSDKPAHPERGDISLRGSFSWDKEGQPVLHDVDIQIPAGKLTICAGPVAAGKTSLVMALMGELHPISEPEKSYVPSFEKIGYTGQEAFIMPGTLRDNILFGLDYDQTFYDKVVQACALDVDFARMVSGDQTRVTGAKTLSGGQKQRIALARAVYSQAPLVLLDDPFSALDGHTASYIFQQLFGSQGLLKNRTVLLITHYVHHLPSADYVLILEKGAVAYRGTWNDVQDAGYRLSELARVNDKAAAGEIKDSSQKDVKSNEPNPVEIIENEYDAVDAVDQEANNPYIGGMKPYIFWFRNGGILYSVIAMIGLLLVPTLMLANQGYLKEWSESDGSHYPQWIGGLAAFSVSYFTVILLVLYFYSCMLVTRIGESVHANELRGLFHATISWIHKNPSGKLISRFSQDIFEIDFTFPLAFLNGGISVWGLIGTLIIIYASSPWLAISAPFMLAAYLYLLRFYLASSKQLQQLEAASKTPLYTVFGTTLSGLEVIRAYRADQFFLGQNDKHLDASQGPFHFRFATMRFLITTLTFMTFLVAVGLTGTVIGLRRSSSISLLGMALSQLTGLTQQLSHLLMSLAIVENGTVSLARLQEVIELPSETDGETLSVVSKKAETWPSQGSVVFNNVQLRYGEELPQVLKGISFSVKPGMRVGICGRTGSGKSSTVQALFRAVDSSLIQGKITIDSVDISGLPLRTLRDSLSIVTQEPFLWYDTIRNNLDVEGRKSDEDVWAALEQVGLKNTFSKYPLKLETMIEDSGSFSRGERQLLCLARVLIRSRRIVVLDEATSATNLETDDRIRRVIEKEMKNCTVIAVAHRIATIIDFDLIIVLDDGVIVESGSPHELLANGGRFARLAASQGITEQT</sequence>
<dbReference type="GO" id="GO:0005524">
    <property type="term" value="F:ATP binding"/>
    <property type="evidence" value="ECO:0007669"/>
    <property type="project" value="UniProtKB-KW"/>
</dbReference>
<organism evidence="11 12">
    <name type="scientific">Serendipita vermifera MAFF 305830</name>
    <dbReference type="NCBI Taxonomy" id="933852"/>
    <lineage>
        <taxon>Eukaryota</taxon>
        <taxon>Fungi</taxon>
        <taxon>Dikarya</taxon>
        <taxon>Basidiomycota</taxon>
        <taxon>Agaricomycotina</taxon>
        <taxon>Agaricomycetes</taxon>
        <taxon>Sebacinales</taxon>
        <taxon>Serendipitaceae</taxon>
        <taxon>Serendipita</taxon>
    </lineage>
</organism>
<evidence type="ECO:0000256" key="5">
    <source>
        <dbReference type="ARBA" id="ARBA00022840"/>
    </source>
</evidence>
<evidence type="ECO:0000256" key="1">
    <source>
        <dbReference type="ARBA" id="ARBA00004141"/>
    </source>
</evidence>
<feature type="transmembrane region" description="Helical" evidence="8">
    <location>
        <begin position="29"/>
        <end position="48"/>
    </location>
</feature>
<dbReference type="GO" id="GO:0016020">
    <property type="term" value="C:membrane"/>
    <property type="evidence" value="ECO:0007669"/>
    <property type="project" value="UniProtKB-SubCell"/>
</dbReference>
<keyword evidence="2" id="KW-0813">Transport</keyword>
<feature type="domain" description="ABC transmembrane type-1" evidence="10">
    <location>
        <begin position="878"/>
        <end position="1160"/>
    </location>
</feature>
<dbReference type="InterPro" id="IPR027417">
    <property type="entry name" value="P-loop_NTPase"/>
</dbReference>
<dbReference type="InterPro" id="IPR044726">
    <property type="entry name" value="ABCC_6TM_D2"/>
</dbReference>
<dbReference type="InterPro" id="IPR003439">
    <property type="entry name" value="ABC_transporter-like_ATP-bd"/>
</dbReference>
<feature type="transmembrane region" description="Helical" evidence="8">
    <location>
        <begin position="101"/>
        <end position="118"/>
    </location>
</feature>
<proteinExistence type="predicted"/>
<evidence type="ECO:0000256" key="7">
    <source>
        <dbReference type="ARBA" id="ARBA00023136"/>
    </source>
</evidence>
<dbReference type="InterPro" id="IPR050173">
    <property type="entry name" value="ABC_transporter_C-like"/>
</dbReference>
<dbReference type="PROSITE" id="PS50893">
    <property type="entry name" value="ABC_TRANSPORTER_2"/>
    <property type="match status" value="2"/>
</dbReference>
<dbReference type="Gene3D" id="1.20.1560.10">
    <property type="entry name" value="ABC transporter type 1, transmembrane domain"/>
    <property type="match status" value="2"/>
</dbReference>
<comment type="subcellular location">
    <subcellularLocation>
        <location evidence="1">Membrane</location>
        <topology evidence="1">Multi-pass membrane protein</topology>
    </subcellularLocation>
</comment>
<accession>A0A0C3BI35</accession>
<dbReference type="Pfam" id="PF00005">
    <property type="entry name" value="ABC_tran"/>
    <property type="match status" value="2"/>
</dbReference>
<dbReference type="PROSITE" id="PS00211">
    <property type="entry name" value="ABC_TRANSPORTER_1"/>
    <property type="match status" value="1"/>
</dbReference>
<dbReference type="EMBL" id="KN824281">
    <property type="protein sequence ID" value="KIM31779.1"/>
    <property type="molecule type" value="Genomic_DNA"/>
</dbReference>
<feature type="transmembrane region" description="Helical" evidence="8">
    <location>
        <begin position="130"/>
        <end position="149"/>
    </location>
</feature>
<feature type="domain" description="ABC transporter" evidence="9">
    <location>
        <begin position="592"/>
        <end position="818"/>
    </location>
</feature>
<evidence type="ECO:0000313" key="12">
    <source>
        <dbReference type="Proteomes" id="UP000054097"/>
    </source>
</evidence>
<keyword evidence="3 8" id="KW-0812">Transmembrane</keyword>
<dbReference type="InterPro" id="IPR003593">
    <property type="entry name" value="AAA+_ATPase"/>
</dbReference>
<keyword evidence="7 8" id="KW-0472">Membrane</keyword>
<feature type="transmembrane region" description="Helical" evidence="8">
    <location>
        <begin position="60"/>
        <end position="81"/>
    </location>
</feature>
<feature type="transmembrane region" description="Helical" evidence="8">
    <location>
        <begin position="486"/>
        <end position="516"/>
    </location>
</feature>
<keyword evidence="6 8" id="KW-1133">Transmembrane helix</keyword>
<dbReference type="InterPro" id="IPR056227">
    <property type="entry name" value="TMD0_ABC"/>
</dbReference>
<feature type="transmembrane region" description="Helical" evidence="8">
    <location>
        <begin position="879"/>
        <end position="898"/>
    </location>
</feature>
<feature type="transmembrane region" description="Helical" evidence="8">
    <location>
        <begin position="308"/>
        <end position="328"/>
    </location>
</feature>
<dbReference type="PROSITE" id="PS50929">
    <property type="entry name" value="ABC_TM1F"/>
    <property type="match status" value="2"/>
</dbReference>
<dbReference type="STRING" id="933852.A0A0C3BI35"/>
<dbReference type="CDD" id="cd18580">
    <property type="entry name" value="ABC_6TM_ABCC_D2"/>
    <property type="match status" value="1"/>
</dbReference>
<keyword evidence="12" id="KW-1185">Reference proteome</keyword>
<feature type="domain" description="ABC transmembrane type-1" evidence="10">
    <location>
        <begin position="277"/>
        <end position="519"/>
    </location>
</feature>
<keyword evidence="4" id="KW-0547">Nucleotide-binding</keyword>
<evidence type="ECO:0008006" key="13">
    <source>
        <dbReference type="Google" id="ProtNLM"/>
    </source>
</evidence>
<dbReference type="Gene3D" id="3.40.50.300">
    <property type="entry name" value="P-loop containing nucleotide triphosphate hydrolases"/>
    <property type="match status" value="2"/>
</dbReference>
<reference evidence="11 12" key="1">
    <citation type="submission" date="2014-04" db="EMBL/GenBank/DDBJ databases">
        <authorList>
            <consortium name="DOE Joint Genome Institute"/>
            <person name="Kuo A."/>
            <person name="Zuccaro A."/>
            <person name="Kohler A."/>
            <person name="Nagy L.G."/>
            <person name="Floudas D."/>
            <person name="Copeland A."/>
            <person name="Barry K.W."/>
            <person name="Cichocki N."/>
            <person name="Veneault-Fourrey C."/>
            <person name="LaButti K."/>
            <person name="Lindquist E.A."/>
            <person name="Lipzen A."/>
            <person name="Lundell T."/>
            <person name="Morin E."/>
            <person name="Murat C."/>
            <person name="Sun H."/>
            <person name="Tunlid A."/>
            <person name="Henrissat B."/>
            <person name="Grigoriev I.V."/>
            <person name="Hibbett D.S."/>
            <person name="Martin F."/>
            <person name="Nordberg H.P."/>
            <person name="Cantor M.N."/>
            <person name="Hua S.X."/>
        </authorList>
    </citation>
    <scope>NUCLEOTIDE SEQUENCE [LARGE SCALE GENOMIC DNA]</scope>
    <source>
        <strain evidence="11 12">MAFF 305830</strain>
    </source>
</reference>
<feature type="transmembrane region" description="Helical" evidence="8">
    <location>
        <begin position="155"/>
        <end position="176"/>
    </location>
</feature>
<feature type="transmembrane region" description="Helical" evidence="8">
    <location>
        <begin position="410"/>
        <end position="428"/>
    </location>
</feature>
<protein>
    <recommendedName>
        <fullName evidence="13">ABC transporter</fullName>
    </recommendedName>
</protein>
<dbReference type="CDD" id="cd03244">
    <property type="entry name" value="ABCC_MRP_domain2"/>
    <property type="match status" value="1"/>
</dbReference>
<dbReference type="Proteomes" id="UP000054097">
    <property type="component" value="Unassembled WGS sequence"/>
</dbReference>
<evidence type="ECO:0000256" key="8">
    <source>
        <dbReference type="SAM" id="Phobius"/>
    </source>
</evidence>
<dbReference type="GO" id="GO:0016887">
    <property type="term" value="F:ATP hydrolysis activity"/>
    <property type="evidence" value="ECO:0007669"/>
    <property type="project" value="InterPro"/>
</dbReference>
<gene>
    <name evidence="11" type="ORF">M408DRAFT_20996</name>
</gene>
<dbReference type="PANTHER" id="PTHR24223:SF399">
    <property type="entry name" value="ABC TRANSPORTER ATNG"/>
    <property type="match status" value="1"/>
</dbReference>
<dbReference type="GO" id="GO:0140359">
    <property type="term" value="F:ABC-type transporter activity"/>
    <property type="evidence" value="ECO:0007669"/>
    <property type="project" value="InterPro"/>
</dbReference>
<dbReference type="FunFam" id="3.40.50.300:FF:001354">
    <property type="entry name" value="ATP-binding cassette (ABC) transporter, putative"/>
    <property type="match status" value="1"/>
</dbReference>
<feature type="transmembrane region" description="Helical" evidence="8">
    <location>
        <begin position="918"/>
        <end position="940"/>
    </location>
</feature>
<feature type="transmembrane region" description="Helical" evidence="8">
    <location>
        <begin position="269"/>
        <end position="288"/>
    </location>
</feature>
<evidence type="ECO:0000259" key="9">
    <source>
        <dbReference type="PROSITE" id="PS50893"/>
    </source>
</evidence>
<dbReference type="SUPFAM" id="SSF90123">
    <property type="entry name" value="ABC transporter transmembrane region"/>
    <property type="match status" value="2"/>
</dbReference>
<evidence type="ECO:0000256" key="6">
    <source>
        <dbReference type="ARBA" id="ARBA00022989"/>
    </source>
</evidence>
<feature type="domain" description="ABC transporter" evidence="9">
    <location>
        <begin position="1199"/>
        <end position="1434"/>
    </location>
</feature>
<dbReference type="SMART" id="SM00382">
    <property type="entry name" value="AAA"/>
    <property type="match status" value="2"/>
</dbReference>
<evidence type="ECO:0000313" key="11">
    <source>
        <dbReference type="EMBL" id="KIM31779.1"/>
    </source>
</evidence>
<dbReference type="InterPro" id="IPR036640">
    <property type="entry name" value="ABC1_TM_sf"/>
</dbReference>
<feature type="transmembrane region" description="Helical" evidence="8">
    <location>
        <begin position="1102"/>
        <end position="1125"/>
    </location>
</feature>
<keyword evidence="5" id="KW-0067">ATP-binding</keyword>
<feature type="transmembrane region" description="Helical" evidence="8">
    <location>
        <begin position="989"/>
        <end position="1012"/>
    </location>
</feature>
<dbReference type="Pfam" id="PF00664">
    <property type="entry name" value="ABC_membrane"/>
    <property type="match status" value="2"/>
</dbReference>
<feature type="transmembrane region" description="Helical" evidence="8">
    <location>
        <begin position="1018"/>
        <end position="1038"/>
    </location>
</feature>
<dbReference type="OrthoDB" id="6500128at2759"/>